<evidence type="ECO:0000256" key="2">
    <source>
        <dbReference type="ARBA" id="ARBA00008520"/>
    </source>
</evidence>
<reference evidence="8 9" key="1">
    <citation type="submission" date="2018-09" db="EMBL/GenBank/DDBJ databases">
        <title>Streptomyces sp. nov. DS1-2, an endophytic actinomycete isolated from roots of Dendrobium scabrilingue.</title>
        <authorList>
            <person name="Kuncharoen N."/>
            <person name="Kudo T."/>
            <person name="Ohkuma M."/>
            <person name="Yuki M."/>
            <person name="Tanasupawat S."/>
        </authorList>
    </citation>
    <scope>NUCLEOTIDE SEQUENCE [LARGE SCALE GENOMIC DNA]</scope>
    <source>
        <strain evidence="6 9">AZ1-7</strain>
        <strain evidence="7 8">DS1-2</strain>
    </source>
</reference>
<comment type="caution">
    <text evidence="6">The sequence shown here is derived from an EMBL/GenBank/DDBJ whole genome shotgun (WGS) entry which is preliminary data.</text>
</comment>
<dbReference type="EMBL" id="RBDX01000038">
    <property type="protein sequence ID" value="RKN04232.1"/>
    <property type="molecule type" value="Genomic_DNA"/>
</dbReference>
<gene>
    <name evidence="7" type="ORF">D7318_28755</name>
    <name evidence="6" type="ORF">D7319_28995</name>
</gene>
<accession>A0A3A9VUP1</accession>
<evidence type="ECO:0000256" key="4">
    <source>
        <dbReference type="ARBA" id="ARBA00022729"/>
    </source>
</evidence>
<dbReference type="Proteomes" id="UP000275024">
    <property type="component" value="Unassembled WGS sequence"/>
</dbReference>
<comment type="similarity">
    <text evidence="2">Belongs to the bacterial solute-binding protein 1 family.</text>
</comment>
<dbReference type="EMBL" id="RBDY01000037">
    <property type="protein sequence ID" value="RKN14750.1"/>
    <property type="molecule type" value="Genomic_DNA"/>
</dbReference>
<keyword evidence="4 5" id="KW-0732">Signal</keyword>
<dbReference type="AlphaFoldDB" id="A0A3A9VUP1"/>
<dbReference type="GO" id="GO:0030313">
    <property type="term" value="C:cell envelope"/>
    <property type="evidence" value="ECO:0007669"/>
    <property type="project" value="UniProtKB-SubCell"/>
</dbReference>
<proteinExistence type="inferred from homology"/>
<dbReference type="Proteomes" id="UP000268652">
    <property type="component" value="Unassembled WGS sequence"/>
</dbReference>
<dbReference type="InterPro" id="IPR050490">
    <property type="entry name" value="Bact_solute-bd_prot1"/>
</dbReference>
<keyword evidence="8" id="KW-1185">Reference proteome</keyword>
<evidence type="ECO:0000313" key="7">
    <source>
        <dbReference type="EMBL" id="RKN14750.1"/>
    </source>
</evidence>
<evidence type="ECO:0000313" key="8">
    <source>
        <dbReference type="Proteomes" id="UP000268652"/>
    </source>
</evidence>
<feature type="signal peptide" evidence="5">
    <location>
        <begin position="1"/>
        <end position="27"/>
    </location>
</feature>
<protein>
    <submittedName>
        <fullName evidence="6">Sugar ABC transporter substrate-binding protein</fullName>
    </submittedName>
</protein>
<evidence type="ECO:0000313" key="6">
    <source>
        <dbReference type="EMBL" id="RKN04232.1"/>
    </source>
</evidence>
<keyword evidence="3" id="KW-0813">Transport</keyword>
<dbReference type="PANTHER" id="PTHR43649:SF31">
    <property type="entry name" value="SN-GLYCEROL-3-PHOSPHATE-BINDING PERIPLASMIC PROTEIN UGPB"/>
    <property type="match status" value="1"/>
</dbReference>
<feature type="chain" id="PRO_5017235319" evidence="5">
    <location>
        <begin position="28"/>
        <end position="417"/>
    </location>
</feature>
<dbReference type="Gene3D" id="3.40.190.10">
    <property type="entry name" value="Periplasmic binding protein-like II"/>
    <property type="match status" value="1"/>
</dbReference>
<dbReference type="PANTHER" id="PTHR43649">
    <property type="entry name" value="ARABINOSE-BINDING PROTEIN-RELATED"/>
    <property type="match status" value="1"/>
</dbReference>
<dbReference type="OrthoDB" id="1650177at2"/>
<dbReference type="SUPFAM" id="SSF53850">
    <property type="entry name" value="Periplasmic binding protein-like II"/>
    <property type="match status" value="1"/>
</dbReference>
<evidence type="ECO:0000313" key="9">
    <source>
        <dbReference type="Proteomes" id="UP000275024"/>
    </source>
</evidence>
<dbReference type="PROSITE" id="PS51257">
    <property type="entry name" value="PROKAR_LIPOPROTEIN"/>
    <property type="match status" value="1"/>
</dbReference>
<evidence type="ECO:0000256" key="1">
    <source>
        <dbReference type="ARBA" id="ARBA00004196"/>
    </source>
</evidence>
<sequence>MTRTLSGGGRRTSAVAAALAFMSLGLAACSSDSSGSDSGTTELTWYMWSSSEAEVDAWNQVGDLVTERYPDITMSFETASWADYWTRLATQAGSSSGPCIVGVQSLRVTGVADLLQPLGDVLPDDVDLGDFDPSILDAMTVDNEQLALPYDFGPLVVYYNKDAFAAAGLAEPEPDWTVDDFTAAARALTSGDQYGFAAFPNIDYFLPWAVNMTGRQAVDETGELNLTDPDFVEAFQWYADLVGTEGVAAEVPATSNSSALDQFLAGNAAMTVDGPWNLINAQSTASFDVGIVPVPAGDAGQTSVTSGSGFGITQGCSDTEAAARALSVITGPDAGEYLASSGRAYSARTAQQQSWYDNAVEGAQEALEAAASSAEAERTTADWTSVVSAFQQYGTQAINGETSAEEFLNTVQEQAGS</sequence>
<dbReference type="CDD" id="cd13585">
    <property type="entry name" value="PBP2_TMBP_like"/>
    <property type="match status" value="1"/>
</dbReference>
<dbReference type="Pfam" id="PF01547">
    <property type="entry name" value="SBP_bac_1"/>
    <property type="match status" value="1"/>
</dbReference>
<dbReference type="RefSeq" id="WP_120700169.1">
    <property type="nucleotide sequence ID" value="NZ_RBDX01000038.1"/>
</dbReference>
<evidence type="ECO:0000256" key="5">
    <source>
        <dbReference type="SAM" id="SignalP"/>
    </source>
</evidence>
<dbReference type="InterPro" id="IPR006059">
    <property type="entry name" value="SBP"/>
</dbReference>
<evidence type="ECO:0000256" key="3">
    <source>
        <dbReference type="ARBA" id="ARBA00022448"/>
    </source>
</evidence>
<name>A0A3A9VUP1_9ACTN</name>
<organism evidence="6 9">
    <name type="scientific">Streptomyces radicis</name>
    <dbReference type="NCBI Taxonomy" id="1750517"/>
    <lineage>
        <taxon>Bacteria</taxon>
        <taxon>Bacillati</taxon>
        <taxon>Actinomycetota</taxon>
        <taxon>Actinomycetes</taxon>
        <taxon>Kitasatosporales</taxon>
        <taxon>Streptomycetaceae</taxon>
        <taxon>Streptomyces</taxon>
    </lineage>
</organism>
<comment type="subcellular location">
    <subcellularLocation>
        <location evidence="1">Cell envelope</location>
    </subcellularLocation>
</comment>